<comment type="caution">
    <text evidence="12">The sequence shown here is derived from an EMBL/GenBank/DDBJ whole genome shotgun (WGS) entry which is preliminary data.</text>
</comment>
<evidence type="ECO:0000256" key="2">
    <source>
        <dbReference type="ARBA" id="ARBA00008869"/>
    </source>
</evidence>
<feature type="transmembrane region" description="Helical" evidence="10">
    <location>
        <begin position="21"/>
        <end position="41"/>
    </location>
</feature>
<dbReference type="InterPro" id="IPR013525">
    <property type="entry name" value="ABC2_TM"/>
</dbReference>
<evidence type="ECO:0000256" key="10">
    <source>
        <dbReference type="SAM" id="Phobius"/>
    </source>
</evidence>
<keyword evidence="13" id="KW-1185">Reference proteome</keyword>
<dbReference type="InterPro" id="IPR003593">
    <property type="entry name" value="AAA+_ATPase"/>
</dbReference>
<accession>A0A1J4KE62</accession>
<feature type="transmembrane region" description="Helical" evidence="10">
    <location>
        <begin position="275"/>
        <end position="298"/>
    </location>
</feature>
<dbReference type="GO" id="GO:0140359">
    <property type="term" value="F:ABC-type transporter activity"/>
    <property type="evidence" value="ECO:0007669"/>
    <property type="project" value="InterPro"/>
</dbReference>
<dbReference type="GeneID" id="94838026"/>
<organism evidence="12 13">
    <name type="scientific">Tritrichomonas foetus</name>
    <dbReference type="NCBI Taxonomy" id="1144522"/>
    <lineage>
        <taxon>Eukaryota</taxon>
        <taxon>Metamonada</taxon>
        <taxon>Parabasalia</taxon>
        <taxon>Tritrichomonadida</taxon>
        <taxon>Tritrichomonadidae</taxon>
        <taxon>Tritrichomonas</taxon>
    </lineage>
</organism>
<dbReference type="Pfam" id="PF00005">
    <property type="entry name" value="ABC_tran"/>
    <property type="match status" value="1"/>
</dbReference>
<dbReference type="InterPro" id="IPR003439">
    <property type="entry name" value="ABC_transporter-like_ATP-bd"/>
</dbReference>
<name>A0A1J4KE62_9EUKA</name>
<dbReference type="SUPFAM" id="SSF52540">
    <property type="entry name" value="P-loop containing nucleoside triphosphate hydrolases"/>
    <property type="match status" value="1"/>
</dbReference>
<dbReference type="PANTHER" id="PTHR19229:SF36">
    <property type="entry name" value="ATP-BINDING CASSETTE SUB-FAMILY A MEMBER 2"/>
    <property type="match status" value="1"/>
</dbReference>
<reference evidence="12" key="1">
    <citation type="submission" date="2016-10" db="EMBL/GenBank/DDBJ databases">
        <authorList>
            <person name="Benchimol M."/>
            <person name="Almeida L.G."/>
            <person name="Vasconcelos A.T."/>
            <person name="Perreira-Neves A."/>
            <person name="Rosa I.A."/>
            <person name="Tasca T."/>
            <person name="Bogo M.R."/>
            <person name="de Souza W."/>
        </authorList>
    </citation>
    <scope>NUCLEOTIDE SEQUENCE [LARGE SCALE GENOMIC DNA]</scope>
    <source>
        <strain evidence="12">K</strain>
    </source>
</reference>
<comment type="subcellular location">
    <subcellularLocation>
        <location evidence="1">Membrane</location>
        <topology evidence="1">Multi-pass membrane protein</topology>
    </subcellularLocation>
</comment>
<evidence type="ECO:0000256" key="4">
    <source>
        <dbReference type="ARBA" id="ARBA00022692"/>
    </source>
</evidence>
<keyword evidence="4 10" id="KW-0812">Transmembrane</keyword>
<feature type="transmembrane region" description="Helical" evidence="10">
    <location>
        <begin position="196"/>
        <end position="218"/>
    </location>
</feature>
<proteinExistence type="inferred from homology"/>
<keyword evidence="9 10" id="KW-0472">Membrane</keyword>
<dbReference type="InterPro" id="IPR027417">
    <property type="entry name" value="P-loop_NTPase"/>
</dbReference>
<dbReference type="Pfam" id="PF12698">
    <property type="entry name" value="ABC2_membrane_3"/>
    <property type="match status" value="1"/>
</dbReference>
<dbReference type="GO" id="GO:0005524">
    <property type="term" value="F:ATP binding"/>
    <property type="evidence" value="ECO:0007669"/>
    <property type="project" value="UniProtKB-KW"/>
</dbReference>
<dbReference type="Gene3D" id="3.40.50.300">
    <property type="entry name" value="P-loop containing nucleotide triphosphate hydrolases"/>
    <property type="match status" value="1"/>
</dbReference>
<gene>
    <name evidence="12" type="ORF">TRFO_23717</name>
</gene>
<keyword evidence="8 10" id="KW-1133">Transmembrane helix</keyword>
<feature type="transmembrane region" description="Helical" evidence="10">
    <location>
        <begin position="304"/>
        <end position="322"/>
    </location>
</feature>
<dbReference type="EMBL" id="MLAK01000681">
    <property type="protein sequence ID" value="OHT08004.1"/>
    <property type="molecule type" value="Genomic_DNA"/>
</dbReference>
<feature type="transmembrane region" description="Helical" evidence="10">
    <location>
        <begin position="61"/>
        <end position="82"/>
    </location>
</feature>
<evidence type="ECO:0000259" key="11">
    <source>
        <dbReference type="PROSITE" id="PS50893"/>
    </source>
</evidence>
<evidence type="ECO:0000313" key="13">
    <source>
        <dbReference type="Proteomes" id="UP000179807"/>
    </source>
</evidence>
<dbReference type="FunFam" id="3.40.50.300:FF:001998">
    <property type="entry name" value="ABC transporter family protein"/>
    <property type="match status" value="1"/>
</dbReference>
<evidence type="ECO:0000256" key="8">
    <source>
        <dbReference type="ARBA" id="ARBA00022989"/>
    </source>
</evidence>
<dbReference type="PANTHER" id="PTHR19229">
    <property type="entry name" value="ATP-BINDING CASSETTE TRANSPORTER SUBFAMILY A ABCA"/>
    <property type="match status" value="1"/>
</dbReference>
<keyword evidence="7" id="KW-0067">ATP-binding</keyword>
<dbReference type="RefSeq" id="XP_068361140.1">
    <property type="nucleotide sequence ID" value="XM_068503322.1"/>
</dbReference>
<dbReference type="OrthoDB" id="10255969at2759"/>
<dbReference type="Proteomes" id="UP000179807">
    <property type="component" value="Unassembled WGS sequence"/>
</dbReference>
<dbReference type="GO" id="GO:0005319">
    <property type="term" value="F:lipid transporter activity"/>
    <property type="evidence" value="ECO:0007669"/>
    <property type="project" value="TreeGrafter"/>
</dbReference>
<feature type="transmembrane region" description="Helical" evidence="10">
    <location>
        <begin position="238"/>
        <end position="263"/>
    </location>
</feature>
<sequence>MRSSQLQAIFFRRWVKMKRSKATMIISFLMTLIFSIVAIVAEALMKSLMGSSDEPLTFKSFANHPTALMFVTGGTTSIEFRLRELLIKMFRDDTGIEPEIFDFNSREELNDFLYEHQKSQKEPHYIAMGFGFNTSSSGAYLIDVYYNSTSYSTDRDVADVQVIRALWKDTFNYNTEFRYSSISVVSKMMDIIFSQVGPMLLTCGLISFVPMIITQPIIDIRGEIREFMMSCTLSLFAYWFGTFLIDWLLWTTIVTIVWLIFVASQVKTFFDNILNTWYCLLLMGPSFILFTYCISFMFKTPESASRQMFLGLLILMLIPMIVEMVRKVTNPMWLEWICAILPPLNIQRVLTMILANIGIAKQNLNYYWTENKHTQVLLIMQYGDVVIYIIVLYIIEKVRVILQNKIAKRTFSNYSEQFREAKARSSRTQEAIDMEESVKNSHDFAIRVEDVSRLFFNTAGKPILAVNGVSLGIKKESLFGFLGANGAGKTTLIRMITSLLPPSHGTIEIFGKNIEEMNDPTAIAVCPQFNNHLCIEMTPGEHFELYGKLFEMSEEEEKQKCKELISALNLTKLKDRPLNELSGGDVRKVAIALSFFGPSKIILLDEPTASLDPVARHDVHEMLLKYRSDKTFMLCTHILSEAESLCDMISIMIHGCVYTCGSPQALTEKFGTFYKIDIMLNDDSEESATKCEQFILQNLPEATLSISRPKSMIYDLPSKDVQLSSVFQVMEDGKEGDNGYSYFTCSSSSLEKVFMEIVKLSESEDSVVF</sequence>
<evidence type="ECO:0000256" key="3">
    <source>
        <dbReference type="ARBA" id="ARBA00022448"/>
    </source>
</evidence>
<dbReference type="GO" id="GO:0016887">
    <property type="term" value="F:ATP hydrolysis activity"/>
    <property type="evidence" value="ECO:0007669"/>
    <property type="project" value="InterPro"/>
</dbReference>
<keyword evidence="6" id="KW-0547">Nucleotide-binding</keyword>
<dbReference type="SMART" id="SM00382">
    <property type="entry name" value="AAA"/>
    <property type="match status" value="1"/>
</dbReference>
<comment type="similarity">
    <text evidence="2">Belongs to the ABC transporter superfamily. ABCA family.</text>
</comment>
<evidence type="ECO:0000256" key="5">
    <source>
        <dbReference type="ARBA" id="ARBA00022737"/>
    </source>
</evidence>
<evidence type="ECO:0000256" key="7">
    <source>
        <dbReference type="ARBA" id="ARBA00022840"/>
    </source>
</evidence>
<dbReference type="PROSITE" id="PS50893">
    <property type="entry name" value="ABC_TRANSPORTER_2"/>
    <property type="match status" value="1"/>
</dbReference>
<dbReference type="VEuPathDB" id="TrichDB:TRFO_23717"/>
<dbReference type="AlphaFoldDB" id="A0A1J4KE62"/>
<protein>
    <submittedName>
        <fullName evidence="12">ABC transporter family protein</fullName>
    </submittedName>
</protein>
<evidence type="ECO:0000256" key="6">
    <source>
        <dbReference type="ARBA" id="ARBA00022741"/>
    </source>
</evidence>
<dbReference type="GO" id="GO:0016020">
    <property type="term" value="C:membrane"/>
    <property type="evidence" value="ECO:0007669"/>
    <property type="project" value="UniProtKB-SubCell"/>
</dbReference>
<evidence type="ECO:0000256" key="1">
    <source>
        <dbReference type="ARBA" id="ARBA00004141"/>
    </source>
</evidence>
<keyword evidence="5" id="KW-0677">Repeat</keyword>
<evidence type="ECO:0000313" key="12">
    <source>
        <dbReference type="EMBL" id="OHT08004.1"/>
    </source>
</evidence>
<dbReference type="InterPro" id="IPR026082">
    <property type="entry name" value="ABCA"/>
</dbReference>
<keyword evidence="3" id="KW-0813">Transport</keyword>
<feature type="transmembrane region" description="Helical" evidence="10">
    <location>
        <begin position="375"/>
        <end position="395"/>
    </location>
</feature>
<feature type="domain" description="ABC transporter" evidence="11">
    <location>
        <begin position="446"/>
        <end position="679"/>
    </location>
</feature>
<evidence type="ECO:0000256" key="9">
    <source>
        <dbReference type="ARBA" id="ARBA00023136"/>
    </source>
</evidence>